<gene>
    <name evidence="2" type="ORF">K8P03_06680</name>
</gene>
<dbReference type="PANTHER" id="PTHR12110">
    <property type="entry name" value="HYDROXYPYRUVATE ISOMERASE"/>
    <property type="match status" value="1"/>
</dbReference>
<sequence>MKKIGLCSVTFRDKSVDEIVDLALENGLNFIEWGGDIHLKPGDFDEARRIKALCDKNNILYSYGSYYKYKDTDDFDLILETAAALTAKDIRIWAKRISSADISEEDYKIFIKQSQAMADKAKEKNIRLNFENHRVTLTDTTKSARKMLDDIGRDNVYIYWQPQADDSEEERIQAIKTLHDKITNIHVFNWDENFNRYPLIQAKAEWESYIKNLGGDRAYLLEFVKDDSIEQFKEDAKVLKNMLGG</sequence>
<feature type="domain" description="Xylose isomerase-like TIM barrel" evidence="1">
    <location>
        <begin position="20"/>
        <end position="241"/>
    </location>
</feature>
<keyword evidence="3" id="KW-1185">Reference proteome</keyword>
<dbReference type="InterPro" id="IPR013022">
    <property type="entry name" value="Xyl_isomerase-like_TIM-brl"/>
</dbReference>
<dbReference type="InterPro" id="IPR050312">
    <property type="entry name" value="IolE/XylAMocC-like"/>
</dbReference>
<dbReference type="InterPro" id="IPR036237">
    <property type="entry name" value="Xyl_isomerase-like_sf"/>
</dbReference>
<accession>A0ABS7SZK8</accession>
<comment type="caution">
    <text evidence="2">The sequence shown here is derived from an EMBL/GenBank/DDBJ whole genome shotgun (WGS) entry which is preliminary data.</text>
</comment>
<keyword evidence="2" id="KW-0413">Isomerase</keyword>
<reference evidence="2 3" key="1">
    <citation type="submission" date="2021-08" db="EMBL/GenBank/DDBJ databases">
        <title>FDA dAtabase for Regulatory Grade micrObial Sequences (FDA-ARGOS): Supporting development and validation of Infectious Disease Dx tests.</title>
        <authorList>
            <person name="Sproer C."/>
            <person name="Gronow S."/>
            <person name="Severitt S."/>
            <person name="Schroder I."/>
            <person name="Tallon L."/>
            <person name="Sadzewicz L."/>
            <person name="Zhao X."/>
            <person name="Boylan J."/>
            <person name="Ott S."/>
            <person name="Bowen H."/>
            <person name="Vavikolanu K."/>
            <person name="Hazen T."/>
            <person name="Aluvathingal J."/>
            <person name="Nadendla S."/>
            <person name="Lowell S."/>
            <person name="Myers T."/>
            <person name="Yan Y."/>
            <person name="Sichtig H."/>
        </authorList>
    </citation>
    <scope>NUCLEOTIDE SEQUENCE [LARGE SCALE GENOMIC DNA]</scope>
    <source>
        <strain evidence="2 3">FDAARGOS_1460</strain>
    </source>
</reference>
<name>A0ABS7SZK8_9FIRM</name>
<dbReference type="PANTHER" id="PTHR12110:SF41">
    <property type="entry name" value="INOSOSE DEHYDRATASE"/>
    <property type="match status" value="1"/>
</dbReference>
<dbReference type="Proteomes" id="UP000734271">
    <property type="component" value="Unassembled WGS sequence"/>
</dbReference>
<evidence type="ECO:0000313" key="3">
    <source>
        <dbReference type="Proteomes" id="UP000734271"/>
    </source>
</evidence>
<proteinExistence type="predicted"/>
<dbReference type="Pfam" id="PF01261">
    <property type="entry name" value="AP_endonuc_2"/>
    <property type="match status" value="1"/>
</dbReference>
<protein>
    <submittedName>
        <fullName evidence="2">Sugar phosphate isomerase/epimerase</fullName>
    </submittedName>
</protein>
<dbReference type="RefSeq" id="WP_223419634.1">
    <property type="nucleotide sequence ID" value="NZ_JAIPME010000002.1"/>
</dbReference>
<dbReference type="EMBL" id="JAIPME010000002">
    <property type="protein sequence ID" value="MBZ2386964.1"/>
    <property type="molecule type" value="Genomic_DNA"/>
</dbReference>
<evidence type="ECO:0000313" key="2">
    <source>
        <dbReference type="EMBL" id="MBZ2386964.1"/>
    </source>
</evidence>
<dbReference type="GO" id="GO:0016853">
    <property type="term" value="F:isomerase activity"/>
    <property type="evidence" value="ECO:0007669"/>
    <property type="project" value="UniProtKB-KW"/>
</dbReference>
<dbReference type="SUPFAM" id="SSF51658">
    <property type="entry name" value="Xylose isomerase-like"/>
    <property type="match status" value="1"/>
</dbReference>
<organism evidence="2 3">
    <name type="scientific">Anaerococcus murdochii</name>
    <dbReference type="NCBI Taxonomy" id="411577"/>
    <lineage>
        <taxon>Bacteria</taxon>
        <taxon>Bacillati</taxon>
        <taxon>Bacillota</taxon>
        <taxon>Tissierellia</taxon>
        <taxon>Tissierellales</taxon>
        <taxon>Peptoniphilaceae</taxon>
        <taxon>Anaerococcus</taxon>
    </lineage>
</organism>
<dbReference type="Gene3D" id="3.20.20.150">
    <property type="entry name" value="Divalent-metal-dependent TIM barrel enzymes"/>
    <property type="match status" value="1"/>
</dbReference>
<evidence type="ECO:0000259" key="1">
    <source>
        <dbReference type="Pfam" id="PF01261"/>
    </source>
</evidence>